<evidence type="ECO:0000313" key="2">
    <source>
        <dbReference type="Proteomes" id="UP000663859"/>
    </source>
</evidence>
<gene>
    <name evidence="1" type="ORF">MPNT_10278</name>
</gene>
<name>A0A8J2BHE6_9BACT</name>
<dbReference type="AlphaFoldDB" id="A0A8J2BHE6"/>
<dbReference type="Proteomes" id="UP000663859">
    <property type="component" value="Unassembled WGS sequence"/>
</dbReference>
<organism evidence="1 2">
    <name type="scientific">Candidatus Methylacidithermus pantelleriae</name>
    <dbReference type="NCBI Taxonomy" id="2744239"/>
    <lineage>
        <taxon>Bacteria</taxon>
        <taxon>Pseudomonadati</taxon>
        <taxon>Verrucomicrobiota</taxon>
        <taxon>Methylacidiphilae</taxon>
        <taxon>Methylacidiphilales</taxon>
        <taxon>Methylacidiphilaceae</taxon>
        <taxon>Candidatus Methylacidithermus</taxon>
    </lineage>
</organism>
<evidence type="ECO:0000313" key="1">
    <source>
        <dbReference type="EMBL" id="CAF0689607.1"/>
    </source>
</evidence>
<comment type="caution">
    <text evidence="1">The sequence shown here is derived from an EMBL/GenBank/DDBJ whole genome shotgun (WGS) entry which is preliminary data.</text>
</comment>
<accession>A0A8J2BHE6</accession>
<protein>
    <submittedName>
        <fullName evidence="1">Uncharacterized protein</fullName>
    </submittedName>
</protein>
<proteinExistence type="predicted"/>
<keyword evidence="2" id="KW-1185">Reference proteome</keyword>
<dbReference type="EMBL" id="CAJNOB010000001">
    <property type="protein sequence ID" value="CAF0689607.1"/>
    <property type="molecule type" value="Genomic_DNA"/>
</dbReference>
<reference evidence="1" key="1">
    <citation type="submission" date="2021-02" db="EMBL/GenBank/DDBJ databases">
        <authorList>
            <person name="Cremers G."/>
            <person name="Picone N."/>
        </authorList>
    </citation>
    <scope>NUCLEOTIDE SEQUENCE</scope>
    <source>
        <strain evidence="1">PQ17</strain>
    </source>
</reference>
<sequence length="47" mass="5312">MGYLSYLEAGPAGKQGQDRLQEVNSFRFVISDPKAFSLELGFDLRIF</sequence>